<organism evidence="8 9">
    <name type="scientific">Bacteroides ovatus</name>
    <dbReference type="NCBI Taxonomy" id="28116"/>
    <lineage>
        <taxon>Bacteria</taxon>
        <taxon>Pseudomonadati</taxon>
        <taxon>Bacteroidota</taxon>
        <taxon>Bacteroidia</taxon>
        <taxon>Bacteroidales</taxon>
        <taxon>Bacteroidaceae</taxon>
        <taxon>Bacteroides</taxon>
    </lineage>
</organism>
<comment type="subcellular location">
    <subcellularLocation>
        <location evidence="1">Cell outer membrane</location>
    </subcellularLocation>
</comment>
<comment type="similarity">
    <text evidence="2">Belongs to the SusD family.</text>
</comment>
<dbReference type="InterPro" id="IPR012944">
    <property type="entry name" value="SusD_RagB_dom"/>
</dbReference>
<protein>
    <submittedName>
        <fullName evidence="8">RagB/SusD family nutrient uptake outer membrane protein</fullName>
    </submittedName>
</protein>
<evidence type="ECO:0000256" key="1">
    <source>
        <dbReference type="ARBA" id="ARBA00004442"/>
    </source>
</evidence>
<name>A0A5M5E4K1_BACOV</name>
<dbReference type="EMBL" id="VWKB01000085">
    <property type="protein sequence ID" value="KAA4088364.1"/>
    <property type="molecule type" value="Genomic_DNA"/>
</dbReference>
<dbReference type="SUPFAM" id="SSF48452">
    <property type="entry name" value="TPR-like"/>
    <property type="match status" value="1"/>
</dbReference>
<dbReference type="Pfam" id="PF07980">
    <property type="entry name" value="SusD_RagB"/>
    <property type="match status" value="1"/>
</dbReference>
<proteinExistence type="inferred from homology"/>
<evidence type="ECO:0000259" key="7">
    <source>
        <dbReference type="Pfam" id="PF14322"/>
    </source>
</evidence>
<sequence>MKNIFWSLCLGVCLCGCEDFLDTENFTQKNTGNFPQSVEDVNAMLTGAYAIQNTSNDVVKNHPYFVSEAASDERLGGCGENSTDVQSLDKLMTPNPNNFEPIWLNRYQGIYRVNMLLETIDRCKDFKTEDEKNKIMGEAYFLRALYYWDLVQLFETVPLTIKTEPQNLPRATVEEMYAQMGSDMIKAIELMPSVKYDMTEPGRATRWAAEGYLSRIFLFYTGFYQKESMPLNDGKTLTKADMIAYLDDCIKNSGHDLVGDFRNLWAYSNSHTAKDWQWAIDNNLKWEGDSNKEVMYAYKYAKIGSNGTTQMYKNFFMLWQGLPTRINIMKTFPYAGGWALGSVCPQIWDEWKAAEPTDIRRQGSIIDLDAEAPAYRAEGFDSWEETMYRAKKFMPVSAYDDKGNLKCSFTVLEWGVPNIMGRAYITDFPLLRFADILLMHSELSQTTTGINRVRNRAGLPPIGAYSLEALQKERRWELSFEGVRWNDIRRWHIAEELLDKQIGVTVYNRGFETKMPALGGGYSSRYRATNGGFWAIPQSQIDLSNGVLTQNKGWEEGDNFEYTGWH</sequence>
<comment type="caution">
    <text evidence="8">The sequence shown here is derived from an EMBL/GenBank/DDBJ whole genome shotgun (WGS) entry which is preliminary data.</text>
</comment>
<keyword evidence="4" id="KW-0472">Membrane</keyword>
<dbReference type="Gene3D" id="1.25.40.390">
    <property type="match status" value="1"/>
</dbReference>
<dbReference type="InterPro" id="IPR033985">
    <property type="entry name" value="SusD-like_N"/>
</dbReference>
<evidence type="ECO:0000256" key="3">
    <source>
        <dbReference type="ARBA" id="ARBA00022729"/>
    </source>
</evidence>
<dbReference type="AlphaFoldDB" id="A0A5M5E4K1"/>
<evidence type="ECO:0000259" key="6">
    <source>
        <dbReference type="Pfam" id="PF07980"/>
    </source>
</evidence>
<evidence type="ECO:0000313" key="8">
    <source>
        <dbReference type="EMBL" id="KAA4088364.1"/>
    </source>
</evidence>
<dbReference type="GO" id="GO:0009279">
    <property type="term" value="C:cell outer membrane"/>
    <property type="evidence" value="ECO:0007669"/>
    <property type="project" value="UniProtKB-SubCell"/>
</dbReference>
<keyword evidence="3" id="KW-0732">Signal</keyword>
<keyword evidence="5" id="KW-0998">Cell outer membrane</keyword>
<dbReference type="RefSeq" id="WP_081084225.1">
    <property type="nucleotide sequence ID" value="NZ_DAWEDY010000123.1"/>
</dbReference>
<dbReference type="Proteomes" id="UP000473905">
    <property type="component" value="Unassembled WGS sequence"/>
</dbReference>
<reference evidence="8 9" key="1">
    <citation type="journal article" date="2019" name="Nat. Med.">
        <title>A library of human gut bacterial isolates paired with longitudinal multiomics data enables mechanistic microbiome research.</title>
        <authorList>
            <person name="Poyet M."/>
            <person name="Groussin M."/>
            <person name="Gibbons S.M."/>
            <person name="Avila-Pacheco J."/>
            <person name="Jiang X."/>
            <person name="Kearney S.M."/>
            <person name="Perrotta A.R."/>
            <person name="Berdy B."/>
            <person name="Zhao S."/>
            <person name="Lieberman T.D."/>
            <person name="Swanson P.K."/>
            <person name="Smith M."/>
            <person name="Roesemann S."/>
            <person name="Alexander J.E."/>
            <person name="Rich S.A."/>
            <person name="Livny J."/>
            <person name="Vlamakis H."/>
            <person name="Clish C."/>
            <person name="Bullock K."/>
            <person name="Deik A."/>
            <person name="Scott J."/>
            <person name="Pierce K.A."/>
            <person name="Xavier R.J."/>
            <person name="Alm E.J."/>
        </authorList>
    </citation>
    <scope>NUCLEOTIDE SEQUENCE [LARGE SCALE GENOMIC DNA]</scope>
    <source>
        <strain evidence="8 9">BIOML-A134</strain>
    </source>
</reference>
<dbReference type="Pfam" id="PF14322">
    <property type="entry name" value="SusD-like_3"/>
    <property type="match status" value="1"/>
</dbReference>
<evidence type="ECO:0000256" key="5">
    <source>
        <dbReference type="ARBA" id="ARBA00023237"/>
    </source>
</evidence>
<evidence type="ECO:0000256" key="4">
    <source>
        <dbReference type="ARBA" id="ARBA00023136"/>
    </source>
</evidence>
<feature type="domain" description="RagB/SusD" evidence="6">
    <location>
        <begin position="426"/>
        <end position="554"/>
    </location>
</feature>
<dbReference type="InterPro" id="IPR011990">
    <property type="entry name" value="TPR-like_helical_dom_sf"/>
</dbReference>
<accession>A0A5M5E4K1</accession>
<feature type="domain" description="SusD-like N-terminal" evidence="7">
    <location>
        <begin position="19"/>
        <end position="218"/>
    </location>
</feature>
<evidence type="ECO:0000256" key="2">
    <source>
        <dbReference type="ARBA" id="ARBA00006275"/>
    </source>
</evidence>
<keyword evidence="9" id="KW-1185">Reference proteome</keyword>
<evidence type="ECO:0000313" key="9">
    <source>
        <dbReference type="Proteomes" id="UP000473905"/>
    </source>
</evidence>
<gene>
    <name evidence="8" type="ORF">F3D66_30875</name>
</gene>